<gene>
    <name evidence="1" type="ORF">V5E97_01860</name>
</gene>
<dbReference type="Pfam" id="PF14561">
    <property type="entry name" value="TPR_20"/>
    <property type="match status" value="1"/>
</dbReference>
<reference evidence="1" key="1">
    <citation type="submission" date="2024-05" db="EMBL/GenBank/DDBJ databases">
        <title>Planctomycetes of the genus Singulisphaera possess chitinolytic capabilities.</title>
        <authorList>
            <person name="Ivanova A."/>
        </authorList>
    </citation>
    <scope>NUCLEOTIDE SEQUENCE</scope>
    <source>
        <strain evidence="1">Ch08T</strain>
    </source>
</reference>
<accession>A0AAU7CI85</accession>
<proteinExistence type="predicted"/>
<organism evidence="1">
    <name type="scientific">Singulisphaera sp. Ch08</name>
    <dbReference type="NCBI Taxonomy" id="3120278"/>
    <lineage>
        <taxon>Bacteria</taxon>
        <taxon>Pseudomonadati</taxon>
        <taxon>Planctomycetota</taxon>
        <taxon>Planctomycetia</taxon>
        <taxon>Isosphaerales</taxon>
        <taxon>Isosphaeraceae</taxon>
        <taxon>Singulisphaera</taxon>
    </lineage>
</organism>
<dbReference type="InterPro" id="IPR011990">
    <property type="entry name" value="TPR-like_helical_dom_sf"/>
</dbReference>
<evidence type="ECO:0000313" key="1">
    <source>
        <dbReference type="EMBL" id="XBH04788.1"/>
    </source>
</evidence>
<dbReference type="SUPFAM" id="SSF48452">
    <property type="entry name" value="TPR-like"/>
    <property type="match status" value="1"/>
</dbReference>
<dbReference type="Gene3D" id="1.25.40.10">
    <property type="entry name" value="Tetratricopeptide repeat domain"/>
    <property type="match status" value="1"/>
</dbReference>
<sequence length="107" mass="11760">MAEKSSRRVALEQSLAEDPADSFLRYGLALQCLREGDVEEGRERLLALIADHPEDQVAAYQQLGQSFMETGESSRAVEVLQLGIEKAKTRGDWHAASEMDGLLAQLG</sequence>
<protein>
    <submittedName>
        <fullName evidence="1">Tetratricopeptide repeat protein</fullName>
    </submittedName>
</protein>
<dbReference type="RefSeq" id="WP_406697583.1">
    <property type="nucleotide sequence ID" value="NZ_CP155447.1"/>
</dbReference>
<dbReference type="AlphaFoldDB" id="A0AAU7CI85"/>
<name>A0AAU7CI85_9BACT</name>
<dbReference type="EMBL" id="CP155447">
    <property type="protein sequence ID" value="XBH04788.1"/>
    <property type="molecule type" value="Genomic_DNA"/>
</dbReference>